<evidence type="ECO:0000313" key="4">
    <source>
        <dbReference type="EMBL" id="SES02093.1"/>
    </source>
</evidence>
<dbReference type="PANTHER" id="PTHR33643:SF1">
    <property type="entry name" value="UREASE ACCESSORY PROTEIN D"/>
    <property type="match status" value="1"/>
</dbReference>
<dbReference type="InterPro" id="IPR002669">
    <property type="entry name" value="UreD"/>
</dbReference>
<keyword evidence="3" id="KW-0996">Nickel insertion</keyword>
<name>A0A1H9TZA1_9ACTN</name>
<accession>A0A1H9TZA1</accession>
<reference evidence="4 5" key="1">
    <citation type="submission" date="2016-10" db="EMBL/GenBank/DDBJ databases">
        <authorList>
            <person name="de Groot N.N."/>
        </authorList>
    </citation>
    <scope>NUCLEOTIDE SEQUENCE [LARGE SCALE GENOMIC DNA]</scope>
    <source>
        <strain evidence="4 5">DSM 16859</strain>
    </source>
</reference>
<dbReference type="EMBL" id="FOGZ01000031">
    <property type="protein sequence ID" value="SES02093.1"/>
    <property type="molecule type" value="Genomic_DNA"/>
</dbReference>
<keyword evidence="5" id="KW-1185">Reference proteome</keyword>
<evidence type="ECO:0000256" key="1">
    <source>
        <dbReference type="ARBA" id="ARBA00007177"/>
    </source>
</evidence>
<comment type="subcellular location">
    <subcellularLocation>
        <location evidence="3">Cytoplasm</location>
    </subcellularLocation>
</comment>
<protein>
    <recommendedName>
        <fullName evidence="3">Urease accessory protein UreD</fullName>
    </recommendedName>
</protein>
<comment type="subunit">
    <text evidence="3">UreD, UreF and UreG form a complex that acts as a GTP-hydrolysis-dependent molecular chaperone, activating the urease apoprotein by helping to assemble the nickel containing metallocenter of UreC. The UreE protein probably delivers the nickel.</text>
</comment>
<dbReference type="STRING" id="64702.SAMN05443377_13123"/>
<comment type="similarity">
    <text evidence="1 3">Belongs to the UreD family.</text>
</comment>
<sequence length="245" mass="26396">MAERQFCTGALKVMRPTVRPDSALPHWTLMNVGGGYVGGDRYAIDLRLGPGSHAVLDGQAATKIFRSEGTHALQRTEIRMGSGSHLVLRPQALIAYRGARYVQETTVTMASDSRLVSREIVTAGWSPDGQHFAFDSVRLRLRANLTSGNPLLIDNLLLEPRMLDPRSPLVLGDHTHLGTLVVISAGRIPQVAAVREICAAASEPDLRFGVGGIAGRTLVVRCLGNSTQSVERGLHAVESFCHSAD</sequence>
<comment type="function">
    <text evidence="3">Required for maturation of urease via the functional incorporation of the urease nickel metallocenter.</text>
</comment>
<dbReference type="Proteomes" id="UP000198815">
    <property type="component" value="Unassembled WGS sequence"/>
</dbReference>
<gene>
    <name evidence="3" type="primary">ureD</name>
    <name evidence="4" type="ORF">SAMN05443377_13123</name>
</gene>
<proteinExistence type="inferred from homology"/>
<dbReference type="GO" id="GO:0016151">
    <property type="term" value="F:nickel cation binding"/>
    <property type="evidence" value="ECO:0007669"/>
    <property type="project" value="UniProtKB-UniRule"/>
</dbReference>
<dbReference type="AlphaFoldDB" id="A0A1H9TZA1"/>
<dbReference type="HAMAP" id="MF_01384">
    <property type="entry name" value="UreD"/>
    <property type="match status" value="1"/>
</dbReference>
<keyword evidence="3" id="KW-0963">Cytoplasm</keyword>
<evidence type="ECO:0000313" key="5">
    <source>
        <dbReference type="Proteomes" id="UP000198815"/>
    </source>
</evidence>
<evidence type="ECO:0000256" key="3">
    <source>
        <dbReference type="HAMAP-Rule" id="MF_01384"/>
    </source>
</evidence>
<keyword evidence="2 3" id="KW-0143">Chaperone</keyword>
<dbReference type="GO" id="GO:0005737">
    <property type="term" value="C:cytoplasm"/>
    <property type="evidence" value="ECO:0007669"/>
    <property type="project" value="UniProtKB-SubCell"/>
</dbReference>
<organism evidence="4 5">
    <name type="scientific">Propionibacterium cyclohexanicum</name>
    <dbReference type="NCBI Taxonomy" id="64702"/>
    <lineage>
        <taxon>Bacteria</taxon>
        <taxon>Bacillati</taxon>
        <taxon>Actinomycetota</taxon>
        <taxon>Actinomycetes</taxon>
        <taxon>Propionibacteriales</taxon>
        <taxon>Propionibacteriaceae</taxon>
        <taxon>Propionibacterium</taxon>
    </lineage>
</organism>
<dbReference type="Pfam" id="PF01774">
    <property type="entry name" value="UreD"/>
    <property type="match status" value="1"/>
</dbReference>
<evidence type="ECO:0000256" key="2">
    <source>
        <dbReference type="ARBA" id="ARBA00023186"/>
    </source>
</evidence>
<dbReference type="PANTHER" id="PTHR33643">
    <property type="entry name" value="UREASE ACCESSORY PROTEIN D"/>
    <property type="match status" value="1"/>
</dbReference>